<accession>A0ABY2DEZ9</accession>
<gene>
    <name evidence="3" type="ORF">E1091_13695</name>
</gene>
<comment type="similarity">
    <text evidence="1">Belongs to the thioesterase family.</text>
</comment>
<dbReference type="SUPFAM" id="SSF53474">
    <property type="entry name" value="alpha/beta-Hydrolases"/>
    <property type="match status" value="1"/>
</dbReference>
<dbReference type="InterPro" id="IPR012223">
    <property type="entry name" value="TEII"/>
</dbReference>
<proteinExistence type="inferred from homology"/>
<dbReference type="Pfam" id="PF00975">
    <property type="entry name" value="Thioesterase"/>
    <property type="match status" value="1"/>
</dbReference>
<evidence type="ECO:0000313" key="4">
    <source>
        <dbReference type="Proteomes" id="UP000295626"/>
    </source>
</evidence>
<feature type="domain" description="Thioesterase" evidence="2">
    <location>
        <begin position="23"/>
        <end position="235"/>
    </location>
</feature>
<dbReference type="PANTHER" id="PTHR11487">
    <property type="entry name" value="THIOESTERASE"/>
    <property type="match status" value="1"/>
</dbReference>
<evidence type="ECO:0000256" key="1">
    <source>
        <dbReference type="ARBA" id="ARBA00007169"/>
    </source>
</evidence>
<organism evidence="3 4">
    <name type="scientific">Micromonospora fluostatini</name>
    <dbReference type="NCBI Taxonomy" id="1629071"/>
    <lineage>
        <taxon>Bacteria</taxon>
        <taxon>Bacillati</taxon>
        <taxon>Actinomycetota</taxon>
        <taxon>Actinomycetes</taxon>
        <taxon>Micromonosporales</taxon>
        <taxon>Micromonosporaceae</taxon>
        <taxon>Micromonospora</taxon>
    </lineage>
</organism>
<dbReference type="EMBL" id="SMKE01000521">
    <property type="protein sequence ID" value="TDB91473.1"/>
    <property type="molecule type" value="Genomic_DNA"/>
</dbReference>
<dbReference type="PANTHER" id="PTHR11487:SF0">
    <property type="entry name" value="S-ACYL FATTY ACID SYNTHASE THIOESTERASE, MEDIUM CHAIN"/>
    <property type="match status" value="1"/>
</dbReference>
<dbReference type="InterPro" id="IPR029058">
    <property type="entry name" value="AB_hydrolase_fold"/>
</dbReference>
<sequence length="251" mass="27873">MTTTPRTGTRWLLRRPTPDAPARIFCFPYSGIGASMFNRWPRFLGGAEICPIQPPARENRSREPHFGTYQHLAAGVVEAIEPYLDRPFLFVGHCTGALPAYETAVRLATLGLPAPAWLVVSAQVAPHHCPYDRFLDLSEQELTDELAELVGQRGAQPDPMLIELALRVLRLDLGASRVYRREEPVRLPAAVAVVRWTDDPEVTDAQLRPWQEYASEVRFVDLPGGHYDILDAPAALRELLAGLAATTDGTR</sequence>
<evidence type="ECO:0000259" key="2">
    <source>
        <dbReference type="Pfam" id="PF00975"/>
    </source>
</evidence>
<reference evidence="3 4" key="1">
    <citation type="submission" date="2019-02" db="EMBL/GenBank/DDBJ databases">
        <title>Draft genome sequences of novel Actinobacteria.</title>
        <authorList>
            <person name="Sahin N."/>
            <person name="Ay H."/>
            <person name="Saygin H."/>
        </authorList>
    </citation>
    <scope>NUCLEOTIDE SEQUENCE [LARGE SCALE GENOMIC DNA]</scope>
    <source>
        <strain evidence="3 4">JCM 30529</strain>
    </source>
</reference>
<keyword evidence="4" id="KW-1185">Reference proteome</keyword>
<dbReference type="InterPro" id="IPR001031">
    <property type="entry name" value="Thioesterase"/>
</dbReference>
<comment type="caution">
    <text evidence="3">The sequence shown here is derived from an EMBL/GenBank/DDBJ whole genome shotgun (WGS) entry which is preliminary data.</text>
</comment>
<dbReference type="Proteomes" id="UP000295626">
    <property type="component" value="Unassembled WGS sequence"/>
</dbReference>
<dbReference type="Gene3D" id="3.40.50.1820">
    <property type="entry name" value="alpha/beta hydrolase"/>
    <property type="match status" value="1"/>
</dbReference>
<name>A0ABY2DEZ9_9ACTN</name>
<protein>
    <submittedName>
        <fullName evidence="3">Thioesterase</fullName>
    </submittedName>
</protein>
<evidence type="ECO:0000313" key="3">
    <source>
        <dbReference type="EMBL" id="TDB91473.1"/>
    </source>
</evidence>